<dbReference type="InterPro" id="IPR004294">
    <property type="entry name" value="Carotenoid_Oase"/>
</dbReference>
<keyword evidence="4 5" id="KW-0408">Iron</keyword>
<dbReference type="Pfam" id="PF03055">
    <property type="entry name" value="RPE65"/>
    <property type="match status" value="1"/>
</dbReference>
<name>A0A8B7N052_HYAAZ</name>
<dbReference type="PANTHER" id="PTHR10543:SF24">
    <property type="entry name" value="CAROTENOID ISOMEROOXYGENASE"/>
    <property type="match status" value="1"/>
</dbReference>
<feature type="binding site" evidence="5">
    <location>
        <position position="488"/>
    </location>
    <ligand>
        <name>Fe cation</name>
        <dbReference type="ChEBI" id="CHEBI:24875"/>
        <note>catalytic</note>
    </ligand>
</feature>
<evidence type="ECO:0000313" key="6">
    <source>
        <dbReference type="Proteomes" id="UP000694843"/>
    </source>
</evidence>
<dbReference type="GO" id="GO:0016121">
    <property type="term" value="P:carotene catabolic process"/>
    <property type="evidence" value="ECO:0007669"/>
    <property type="project" value="TreeGrafter"/>
</dbReference>
<accession>A0A8B7N052</accession>
<comment type="similarity">
    <text evidence="1">Belongs to the carotenoid oxygenase family.</text>
</comment>
<keyword evidence="3" id="KW-0560">Oxidoreductase</keyword>
<dbReference type="RefSeq" id="XP_018006900.1">
    <property type="nucleotide sequence ID" value="XM_018151411.2"/>
</dbReference>
<evidence type="ECO:0000256" key="3">
    <source>
        <dbReference type="ARBA" id="ARBA00023002"/>
    </source>
</evidence>
<feature type="binding site" evidence="5">
    <location>
        <position position="228"/>
    </location>
    <ligand>
        <name>Fe cation</name>
        <dbReference type="ChEBI" id="CHEBI:24875"/>
        <note>catalytic</note>
    </ligand>
</feature>
<evidence type="ECO:0000256" key="5">
    <source>
        <dbReference type="PIRSR" id="PIRSR604294-1"/>
    </source>
</evidence>
<dbReference type="AlphaFoldDB" id="A0A8B7N052"/>
<evidence type="ECO:0000256" key="1">
    <source>
        <dbReference type="ARBA" id="ARBA00006787"/>
    </source>
</evidence>
<feature type="binding site" evidence="5">
    <location>
        <position position="299"/>
    </location>
    <ligand>
        <name>Fe cation</name>
        <dbReference type="ChEBI" id="CHEBI:24875"/>
        <note>catalytic</note>
    </ligand>
</feature>
<organism evidence="6 7">
    <name type="scientific">Hyalella azteca</name>
    <name type="common">Amphipod</name>
    <dbReference type="NCBI Taxonomy" id="294128"/>
    <lineage>
        <taxon>Eukaryota</taxon>
        <taxon>Metazoa</taxon>
        <taxon>Ecdysozoa</taxon>
        <taxon>Arthropoda</taxon>
        <taxon>Crustacea</taxon>
        <taxon>Multicrustacea</taxon>
        <taxon>Malacostraca</taxon>
        <taxon>Eumalacostraca</taxon>
        <taxon>Peracarida</taxon>
        <taxon>Amphipoda</taxon>
        <taxon>Senticaudata</taxon>
        <taxon>Talitrida</taxon>
        <taxon>Talitroidea</taxon>
        <taxon>Hyalellidae</taxon>
        <taxon>Hyalella</taxon>
    </lineage>
</organism>
<dbReference type="KEGG" id="hazt:108664736"/>
<reference evidence="7" key="1">
    <citation type="submission" date="2025-08" db="UniProtKB">
        <authorList>
            <consortium name="RefSeq"/>
        </authorList>
    </citation>
    <scope>IDENTIFICATION</scope>
    <source>
        <tissue evidence="7">Whole organism</tissue>
    </source>
</reference>
<evidence type="ECO:0000256" key="4">
    <source>
        <dbReference type="ARBA" id="ARBA00023004"/>
    </source>
</evidence>
<dbReference type="Proteomes" id="UP000694843">
    <property type="component" value="Unplaced"/>
</dbReference>
<dbReference type="GO" id="GO:0010436">
    <property type="term" value="F:carotenoid dioxygenase activity"/>
    <property type="evidence" value="ECO:0007669"/>
    <property type="project" value="TreeGrafter"/>
</dbReference>
<keyword evidence="2 5" id="KW-0479">Metal-binding</keyword>
<comment type="cofactor">
    <cofactor evidence="5">
        <name>Fe(2+)</name>
        <dbReference type="ChEBI" id="CHEBI:29033"/>
    </cofactor>
    <text evidence="5">Binds 1 Fe(2+) ion per subunit.</text>
</comment>
<protein>
    <submittedName>
        <fullName evidence="7">Carotenoid isomerooxygenase-like</fullName>
    </submittedName>
</protein>
<dbReference type="GO" id="GO:0046872">
    <property type="term" value="F:metal ion binding"/>
    <property type="evidence" value="ECO:0007669"/>
    <property type="project" value="UniProtKB-KW"/>
</dbReference>
<dbReference type="OMA" id="MENPRIN"/>
<dbReference type="PANTHER" id="PTHR10543">
    <property type="entry name" value="BETA-CAROTENE DIOXYGENASE"/>
    <property type="match status" value="1"/>
</dbReference>
<sequence length="496" mass="55293">MKFDFGTYGRHCEVDTTEAVPATVSGSIPDYMYGEFIFNGNGLSKIGDSNYRHCFDPASILQKVTVSPSGCRYMSRFLQSTTLARNREAGAIVVPEFGTRVQAAGGGGIFGKLKKMADVESMMSDNTAINVGRFNNRLYAIGVTPYYHELDEKTLETKSRVNLYKDEGIVVTCPHLERLGTGALACVGQSIGVTGAKYCVIEYPDGDGSPRVVARISPRWRLHPCFMHSFGVSERFLVLFEQPMSVGLVDAVKDIINSTCFVDSVKWLPEESVIVTLLDTKTWKTYKKKFSFEPQFILHFCNCYEDTNGDLVVDFMSYKGPDVLHDFYLDVMRAPKEVEKIREHFKSSLMRIILPLSADDSKSEIAVTPQVLAEVPMENPRINPNYLRRQHRYVYGVGITDDDCARVSKVDCMTGEEKRFVQDGIYPGEVIYVPRPSEQAEDDGTLAVFCLFSAKKDLGCLLLLSASDLTEVARITFNAVDTITNPAHGQFFPATA</sequence>
<dbReference type="GeneID" id="108664736"/>
<evidence type="ECO:0000313" key="7">
    <source>
        <dbReference type="RefSeq" id="XP_018006900.1"/>
    </source>
</evidence>
<dbReference type="OrthoDB" id="1069523at2759"/>
<proteinExistence type="inferred from homology"/>
<gene>
    <name evidence="7" type="primary">LOC108664736</name>
</gene>
<keyword evidence="6" id="KW-1185">Reference proteome</keyword>
<evidence type="ECO:0000256" key="2">
    <source>
        <dbReference type="ARBA" id="ARBA00022723"/>
    </source>
</evidence>